<protein>
    <submittedName>
        <fullName evidence="1">Transcription factor, contains a PHD finger motif</fullName>
    </submittedName>
</protein>
<sequence>MSREDTHAAAQFVIESDRLTVWNDKGYRMAKASHGVETGAWYFEVDVLEPVRPEYNLRIGWSQISGELQAPCGFDVFSYSVRAKPSTRFHAAIGSPYGEEYAPGDTLGVLIYLPQLDRDERQDLDDRKWKLGERYRQWAYSRPEWQRPRGDMDLPPLPVLNGSELVYFKNGQCLGPAFQKLYLGKYYPAISSYMGGKVKVNMGPTFKFPPPATWHRDTPIRPITDLEYTLPASQPSSAAVATESEPQPALASLSSPPPLPTPLPKTEAPAAATDAQSQPPVAAEVPPAP</sequence>
<proteinExistence type="predicted"/>
<keyword evidence="2" id="KW-1185">Reference proteome</keyword>
<dbReference type="EMBL" id="JANBPW010002380">
    <property type="protein sequence ID" value="KAJ1941005.1"/>
    <property type="molecule type" value="Genomic_DNA"/>
</dbReference>
<evidence type="ECO:0000313" key="1">
    <source>
        <dbReference type="EMBL" id="KAJ1941005.1"/>
    </source>
</evidence>
<gene>
    <name evidence="1" type="primary">ASH2</name>
    <name evidence="1" type="ORF">FBU59_003633</name>
</gene>
<reference evidence="1" key="1">
    <citation type="submission" date="2022-07" db="EMBL/GenBank/DDBJ databases">
        <title>Phylogenomic reconstructions and comparative analyses of Kickxellomycotina fungi.</title>
        <authorList>
            <person name="Reynolds N.K."/>
            <person name="Stajich J.E."/>
            <person name="Barry K."/>
            <person name="Grigoriev I.V."/>
            <person name="Crous P."/>
            <person name="Smith M.E."/>
        </authorList>
    </citation>
    <scope>NUCLEOTIDE SEQUENCE</scope>
    <source>
        <strain evidence="1">NRRL 5244</strain>
    </source>
</reference>
<name>A0ACC1J832_9FUNG</name>
<organism evidence="1 2">
    <name type="scientific">Linderina macrospora</name>
    <dbReference type="NCBI Taxonomy" id="4868"/>
    <lineage>
        <taxon>Eukaryota</taxon>
        <taxon>Fungi</taxon>
        <taxon>Fungi incertae sedis</taxon>
        <taxon>Zoopagomycota</taxon>
        <taxon>Kickxellomycotina</taxon>
        <taxon>Kickxellomycetes</taxon>
        <taxon>Kickxellales</taxon>
        <taxon>Kickxellaceae</taxon>
        <taxon>Linderina</taxon>
    </lineage>
</organism>
<evidence type="ECO:0000313" key="2">
    <source>
        <dbReference type="Proteomes" id="UP001150603"/>
    </source>
</evidence>
<comment type="caution">
    <text evidence="1">The sequence shown here is derived from an EMBL/GenBank/DDBJ whole genome shotgun (WGS) entry which is preliminary data.</text>
</comment>
<accession>A0ACC1J832</accession>
<dbReference type="Proteomes" id="UP001150603">
    <property type="component" value="Unassembled WGS sequence"/>
</dbReference>